<evidence type="ECO:0008006" key="3">
    <source>
        <dbReference type="Google" id="ProtNLM"/>
    </source>
</evidence>
<accession>A0A1I6ULW0</accession>
<reference evidence="2" key="1">
    <citation type="submission" date="2016-10" db="EMBL/GenBank/DDBJ databases">
        <authorList>
            <person name="Varghese N."/>
            <person name="Submissions S."/>
        </authorList>
    </citation>
    <scope>NUCLEOTIDE SEQUENCE [LARGE SCALE GENOMIC DNA]</scope>
    <source>
        <strain evidence="2">DSM 45789</strain>
    </source>
</reference>
<dbReference type="EMBL" id="FPAA01000018">
    <property type="protein sequence ID" value="SFT02445.1"/>
    <property type="molecule type" value="Genomic_DNA"/>
</dbReference>
<keyword evidence="2" id="KW-1185">Reference proteome</keyword>
<evidence type="ECO:0000313" key="1">
    <source>
        <dbReference type="EMBL" id="SFT02445.1"/>
    </source>
</evidence>
<dbReference type="Proteomes" id="UP000198660">
    <property type="component" value="Unassembled WGS sequence"/>
</dbReference>
<gene>
    <name evidence="1" type="ORF">SAMN05444972_11816</name>
</gene>
<dbReference type="OrthoDB" id="6454134at2"/>
<protein>
    <recommendedName>
        <fullName evidence="3">Phosphoribosylaminoimidazole synthetase</fullName>
    </recommendedName>
</protein>
<name>A0A1I6ULW0_9BACL</name>
<evidence type="ECO:0000313" key="2">
    <source>
        <dbReference type="Proteomes" id="UP000198660"/>
    </source>
</evidence>
<proteinExistence type="predicted"/>
<dbReference type="RefSeq" id="WP_091839605.1">
    <property type="nucleotide sequence ID" value="NZ_FPAA01000018.1"/>
</dbReference>
<dbReference type="AlphaFoldDB" id="A0A1I6ULW0"/>
<organism evidence="1 2">
    <name type="scientific">Marininema halotolerans</name>
    <dbReference type="NCBI Taxonomy" id="1155944"/>
    <lineage>
        <taxon>Bacteria</taxon>
        <taxon>Bacillati</taxon>
        <taxon>Bacillota</taxon>
        <taxon>Bacilli</taxon>
        <taxon>Bacillales</taxon>
        <taxon>Thermoactinomycetaceae</taxon>
        <taxon>Marininema</taxon>
    </lineage>
</organism>
<sequence length="134" mass="16219">MRVQCIANKGKDLPKKYWDAEAEEEYTEYYELKIGHVYIVYGMYLYKDIINYLVAYSINPALPFWYPADLFKVVNQILPMEWYFSHSKGTEDEITAVWGYQELMDDKHFDDLMEREPEALKIFKKRKKEIDEFM</sequence>